<feature type="domain" description="Protein kinase" evidence="2">
    <location>
        <begin position="335"/>
        <end position="740"/>
    </location>
</feature>
<feature type="compositionally biased region" description="Polar residues" evidence="1">
    <location>
        <begin position="760"/>
        <end position="771"/>
    </location>
</feature>
<feature type="compositionally biased region" description="Gly residues" evidence="1">
    <location>
        <begin position="403"/>
        <end position="415"/>
    </location>
</feature>
<evidence type="ECO:0000256" key="1">
    <source>
        <dbReference type="SAM" id="MobiDB-lite"/>
    </source>
</evidence>
<dbReference type="OrthoDB" id="551286at2759"/>
<dbReference type="InterPro" id="IPR011009">
    <property type="entry name" value="Kinase-like_dom_sf"/>
</dbReference>
<dbReference type="Gene3D" id="3.30.200.20">
    <property type="entry name" value="Phosphorylase Kinase, domain 1"/>
    <property type="match status" value="1"/>
</dbReference>
<feature type="region of interest" description="Disordered" evidence="1">
    <location>
        <begin position="389"/>
        <end position="415"/>
    </location>
</feature>
<keyword evidence="4" id="KW-1185">Reference proteome</keyword>
<dbReference type="SUPFAM" id="SSF56112">
    <property type="entry name" value="Protein kinase-like (PK-like)"/>
    <property type="match status" value="1"/>
</dbReference>
<reference evidence="3" key="1">
    <citation type="journal article" date="2020" name="bioRxiv">
        <title>Comparative genomics of Chlamydomonas.</title>
        <authorList>
            <person name="Craig R.J."/>
            <person name="Hasan A.R."/>
            <person name="Ness R.W."/>
            <person name="Keightley P.D."/>
        </authorList>
    </citation>
    <scope>NUCLEOTIDE SEQUENCE</scope>
    <source>
        <strain evidence="3">CCAP 11/70</strain>
    </source>
</reference>
<evidence type="ECO:0000259" key="2">
    <source>
        <dbReference type="PROSITE" id="PS50011"/>
    </source>
</evidence>
<dbReference type="PROSITE" id="PS00108">
    <property type="entry name" value="PROTEIN_KINASE_ST"/>
    <property type="match status" value="1"/>
</dbReference>
<feature type="region of interest" description="Disordered" evidence="1">
    <location>
        <begin position="741"/>
        <end position="771"/>
    </location>
</feature>
<evidence type="ECO:0000313" key="3">
    <source>
        <dbReference type="EMBL" id="KAG2485953.1"/>
    </source>
</evidence>
<dbReference type="GO" id="GO:0004674">
    <property type="term" value="F:protein serine/threonine kinase activity"/>
    <property type="evidence" value="ECO:0007669"/>
    <property type="project" value="TreeGrafter"/>
</dbReference>
<organism evidence="3 4">
    <name type="scientific">Edaphochlamys debaryana</name>
    <dbReference type="NCBI Taxonomy" id="47281"/>
    <lineage>
        <taxon>Eukaryota</taxon>
        <taxon>Viridiplantae</taxon>
        <taxon>Chlorophyta</taxon>
        <taxon>core chlorophytes</taxon>
        <taxon>Chlorophyceae</taxon>
        <taxon>CS clade</taxon>
        <taxon>Chlamydomonadales</taxon>
        <taxon>Chlamydomonadales incertae sedis</taxon>
        <taxon>Edaphochlamys</taxon>
    </lineage>
</organism>
<name>A0A836BSN3_9CHLO</name>
<sequence length="962" mass="95785">MTWLRLCCGGGVPDDAQKGQAIAAEAQPAQAQPAAPPRELTQDKGSGEPAGEWPVSALSQQNGSVQSFLDLNAVPSQLPSPWRPDQAPVLGLGLRQLFGEVALQDFLGAGASGAKVYKATWRGSVVAVKLMVSSDPDQLRLTTREALLSRSLSHPHLVQTYAISLAQLTEQDLRLDAYAPAAAPDTLRPSVGYGEGGGADAAVDALLATALLSTQPAEDARASSVGTIMFATVSVRDTAPGMFPVDEGGAVGGSGGLGSAGCNLASSPTGRSGGVPGAGAGGGGGGARAQSGSPLRFSRRSKGVAASRHPPGLPPAAEGADGETGSAILRCAAEAAAAAADARGSCGGAGAGPDGVALLGGGCPLRLLPMVPSEPPGCGRADRRWRHEASGARLPPRHRNDTGAGGASSGRSGGLCSGPGAAAGGGGAGGGGGGGERAGASASAARFLEELAALGAAPGKTVTVVVMELCEQGTLLTYIHRRAAEAAASDPDASSRLSGPGSGPLSSRGRSLLPGIAAGHWSRVPQPLTPAVPAPAPPGEGRAGCRVVASLEALRNALEVAQAMAHLHSLDLVHGDLKPANVLLRAAATDVDTPLGPPECPRASRGYVCKVADFGLTNPVESAEGLPRETNGRGWGALAYLAPELVTGGKRGKPADVYSYGALLWHMATGQAPHASLHPAQILVGLASGELALEWPEGADRTLRKIGAACLAHDPANRPSFERIVRALLKAVRRTTDRLLLLQGRPASRPTSHPGPAPMKSSSRSSGLEASCSSPAAAAPAAAMAWAPLALLLPPVAPLPMTMAGMGGGGGSGMGMAASRASTPGACTAGSAASSEMSTATLSSHVQVHVQGPMHMHMQMQIPMHMHAHMRTRSLTDPPAMRPESAARAEAVGLTQSGRGSAPAMAATAAAEVEQARAVSAVAAEEGGQGPGAAAAGVGLLSEPAQGDSAAPSSGWSTGGGI</sequence>
<feature type="compositionally biased region" description="Low complexity" evidence="1">
    <location>
        <begin position="20"/>
        <end position="33"/>
    </location>
</feature>
<dbReference type="InterPro" id="IPR001245">
    <property type="entry name" value="Ser-Thr/Tyr_kinase_cat_dom"/>
</dbReference>
<dbReference type="Gene3D" id="1.10.510.10">
    <property type="entry name" value="Transferase(Phosphotransferase) domain 1"/>
    <property type="match status" value="1"/>
</dbReference>
<dbReference type="PANTHER" id="PTHR44329:SF214">
    <property type="entry name" value="PROTEIN KINASE DOMAIN-CONTAINING PROTEIN"/>
    <property type="match status" value="1"/>
</dbReference>
<dbReference type="InterPro" id="IPR008271">
    <property type="entry name" value="Ser/Thr_kinase_AS"/>
</dbReference>
<feature type="compositionally biased region" description="Gly residues" evidence="1">
    <location>
        <begin position="271"/>
        <end position="287"/>
    </location>
</feature>
<dbReference type="AlphaFoldDB" id="A0A836BSN3"/>
<proteinExistence type="predicted"/>
<dbReference type="InterPro" id="IPR051681">
    <property type="entry name" value="Ser/Thr_Kinases-Pseudokinases"/>
</dbReference>
<dbReference type="InterPro" id="IPR000719">
    <property type="entry name" value="Prot_kinase_dom"/>
</dbReference>
<gene>
    <name evidence="3" type="ORF">HYH03_015397</name>
</gene>
<feature type="region of interest" description="Disordered" evidence="1">
    <location>
        <begin position="943"/>
        <end position="962"/>
    </location>
</feature>
<dbReference type="EMBL" id="JAEHOE010000120">
    <property type="protein sequence ID" value="KAG2485953.1"/>
    <property type="molecule type" value="Genomic_DNA"/>
</dbReference>
<dbReference type="Proteomes" id="UP000612055">
    <property type="component" value="Unassembled WGS sequence"/>
</dbReference>
<feature type="region of interest" description="Disordered" evidence="1">
    <location>
        <begin position="487"/>
        <end position="510"/>
    </location>
</feature>
<feature type="region of interest" description="Disordered" evidence="1">
    <location>
        <begin position="262"/>
        <end position="322"/>
    </location>
</feature>
<evidence type="ECO:0000313" key="4">
    <source>
        <dbReference type="Proteomes" id="UP000612055"/>
    </source>
</evidence>
<feature type="region of interest" description="Disordered" evidence="1">
    <location>
        <begin position="18"/>
        <end position="55"/>
    </location>
</feature>
<comment type="caution">
    <text evidence="3">The sequence shown here is derived from an EMBL/GenBank/DDBJ whole genome shotgun (WGS) entry which is preliminary data.</text>
</comment>
<dbReference type="PANTHER" id="PTHR44329">
    <property type="entry name" value="SERINE/THREONINE-PROTEIN KINASE TNNI3K-RELATED"/>
    <property type="match status" value="1"/>
</dbReference>
<dbReference type="Pfam" id="PF07714">
    <property type="entry name" value="PK_Tyr_Ser-Thr"/>
    <property type="match status" value="1"/>
</dbReference>
<accession>A0A836BSN3</accession>
<dbReference type="PROSITE" id="PS50011">
    <property type="entry name" value="PROTEIN_KINASE_DOM"/>
    <property type="match status" value="1"/>
</dbReference>
<protein>
    <recommendedName>
        <fullName evidence="2">Protein kinase domain-containing protein</fullName>
    </recommendedName>
</protein>
<dbReference type="SMART" id="SM00220">
    <property type="entry name" value="S_TKc"/>
    <property type="match status" value="1"/>
</dbReference>
<dbReference type="GO" id="GO:0005524">
    <property type="term" value="F:ATP binding"/>
    <property type="evidence" value="ECO:0007669"/>
    <property type="project" value="InterPro"/>
</dbReference>